<dbReference type="EMBL" id="MWQY01000006">
    <property type="protein sequence ID" value="ORC36235.1"/>
    <property type="molecule type" value="Genomic_DNA"/>
</dbReference>
<evidence type="ECO:0000256" key="1">
    <source>
        <dbReference type="ARBA" id="ARBA00004651"/>
    </source>
</evidence>
<name>A0A1Y1RZL4_9SPIO</name>
<proteinExistence type="inferred from homology"/>
<feature type="domain" description="ABC transmembrane type-1" evidence="8">
    <location>
        <begin position="74"/>
        <end position="267"/>
    </location>
</feature>
<evidence type="ECO:0000256" key="4">
    <source>
        <dbReference type="ARBA" id="ARBA00022692"/>
    </source>
</evidence>
<dbReference type="RefSeq" id="WP_083049359.1">
    <property type="nucleotide sequence ID" value="NZ_CAXXQO010000003.1"/>
</dbReference>
<evidence type="ECO:0000256" key="7">
    <source>
        <dbReference type="RuleBase" id="RU363032"/>
    </source>
</evidence>
<feature type="transmembrane region" description="Helical" evidence="7">
    <location>
        <begin position="253"/>
        <end position="270"/>
    </location>
</feature>
<evidence type="ECO:0000313" key="10">
    <source>
        <dbReference type="Proteomes" id="UP000192343"/>
    </source>
</evidence>
<evidence type="ECO:0000256" key="3">
    <source>
        <dbReference type="ARBA" id="ARBA00022475"/>
    </source>
</evidence>
<comment type="caution">
    <text evidence="9">The sequence shown here is derived from an EMBL/GenBank/DDBJ whole genome shotgun (WGS) entry which is preliminary data.</text>
</comment>
<feature type="transmembrane region" description="Helical" evidence="7">
    <location>
        <begin position="141"/>
        <end position="160"/>
    </location>
</feature>
<keyword evidence="10" id="KW-1185">Reference proteome</keyword>
<dbReference type="SUPFAM" id="SSF161098">
    <property type="entry name" value="MetI-like"/>
    <property type="match status" value="1"/>
</dbReference>
<keyword evidence="6 7" id="KW-0472">Membrane</keyword>
<keyword evidence="4 7" id="KW-0812">Transmembrane</keyword>
<feature type="transmembrane region" description="Helical" evidence="7">
    <location>
        <begin position="78"/>
        <end position="100"/>
    </location>
</feature>
<dbReference type="AlphaFoldDB" id="A0A1Y1RZL4"/>
<feature type="transmembrane region" description="Helical" evidence="7">
    <location>
        <begin position="9"/>
        <end position="31"/>
    </location>
</feature>
<gene>
    <name evidence="9" type="ORF">B4O97_06490</name>
</gene>
<reference evidence="9 10" key="1">
    <citation type="submission" date="2017-03" db="EMBL/GenBank/DDBJ databases">
        <title>Draft Genome sequence of Marispirochaeta sp. strain JC444.</title>
        <authorList>
            <person name="Shivani Y."/>
            <person name="Subhash Y."/>
            <person name="Sasikala C."/>
            <person name="Ramana C."/>
        </authorList>
    </citation>
    <scope>NUCLEOTIDE SEQUENCE [LARGE SCALE GENOMIC DNA]</scope>
    <source>
        <strain evidence="9 10">JC444</strain>
    </source>
</reference>
<dbReference type="PROSITE" id="PS50928">
    <property type="entry name" value="ABC_TM1"/>
    <property type="match status" value="1"/>
</dbReference>
<sequence length="288" mass="32677">MKRLDRTEAIFTVLAYVLVGVFAILAIYPFVYTVSASISGRIPYERGEVILWPKEITFGAYEFIFNDKTFWITYSNTIFYTFIGTLYGMAICIPGAYALAKRRLLFRRQLNFLVVFTMWFNAGMIPTYINYVRLGVDNRWGIIVAFGVQAFNILLLRNYFESLPSEIEEAAIVDGADDFRILTKVFIPMSKAAIATVTLFVGMGRWNGYFWTRMLLHDASDMPLQVYLRIKTESLEVLEEEVGGVALDFSVEAIIYGMLVLSLVVVIAAYPHLQKYFVKGVNVGGVKG</sequence>
<dbReference type="Proteomes" id="UP000192343">
    <property type="component" value="Unassembled WGS sequence"/>
</dbReference>
<dbReference type="OrthoDB" id="356811at2"/>
<dbReference type="Pfam" id="PF00528">
    <property type="entry name" value="BPD_transp_1"/>
    <property type="match status" value="1"/>
</dbReference>
<protein>
    <submittedName>
        <fullName evidence="9">Sugar ABC transporter permease</fullName>
    </submittedName>
</protein>
<keyword evidence="5 7" id="KW-1133">Transmembrane helix</keyword>
<dbReference type="Gene3D" id="1.10.3720.10">
    <property type="entry name" value="MetI-like"/>
    <property type="match status" value="1"/>
</dbReference>
<evidence type="ECO:0000259" key="8">
    <source>
        <dbReference type="PROSITE" id="PS50928"/>
    </source>
</evidence>
<comment type="similarity">
    <text evidence="7">Belongs to the binding-protein-dependent transport system permease family.</text>
</comment>
<evidence type="ECO:0000313" key="9">
    <source>
        <dbReference type="EMBL" id="ORC36235.1"/>
    </source>
</evidence>
<accession>A0A1Y1RZL4</accession>
<dbReference type="GO" id="GO:0005886">
    <property type="term" value="C:plasma membrane"/>
    <property type="evidence" value="ECO:0007669"/>
    <property type="project" value="UniProtKB-SubCell"/>
</dbReference>
<comment type="subcellular location">
    <subcellularLocation>
        <location evidence="1 7">Cell membrane</location>
        <topology evidence="1 7">Multi-pass membrane protein</topology>
    </subcellularLocation>
</comment>
<dbReference type="PANTHER" id="PTHR43744">
    <property type="entry name" value="ABC TRANSPORTER PERMEASE PROTEIN MG189-RELATED-RELATED"/>
    <property type="match status" value="1"/>
</dbReference>
<dbReference type="InterPro" id="IPR035906">
    <property type="entry name" value="MetI-like_sf"/>
</dbReference>
<organism evidence="9 10">
    <name type="scientific">Marispirochaeta aestuarii</name>
    <dbReference type="NCBI Taxonomy" id="1963862"/>
    <lineage>
        <taxon>Bacteria</taxon>
        <taxon>Pseudomonadati</taxon>
        <taxon>Spirochaetota</taxon>
        <taxon>Spirochaetia</taxon>
        <taxon>Spirochaetales</taxon>
        <taxon>Spirochaetaceae</taxon>
        <taxon>Marispirochaeta</taxon>
    </lineage>
</organism>
<dbReference type="PANTHER" id="PTHR43744:SF9">
    <property type="entry name" value="POLYGALACTURONAN_RHAMNOGALACTURONAN TRANSPORT SYSTEM PERMEASE PROTEIN YTCP"/>
    <property type="match status" value="1"/>
</dbReference>
<dbReference type="CDD" id="cd06261">
    <property type="entry name" value="TM_PBP2"/>
    <property type="match status" value="1"/>
</dbReference>
<evidence type="ECO:0000256" key="5">
    <source>
        <dbReference type="ARBA" id="ARBA00022989"/>
    </source>
</evidence>
<dbReference type="InterPro" id="IPR000515">
    <property type="entry name" value="MetI-like"/>
</dbReference>
<evidence type="ECO:0000256" key="6">
    <source>
        <dbReference type="ARBA" id="ARBA00023136"/>
    </source>
</evidence>
<feature type="transmembrane region" description="Helical" evidence="7">
    <location>
        <begin position="112"/>
        <end position="129"/>
    </location>
</feature>
<dbReference type="STRING" id="1963862.B4O97_06490"/>
<dbReference type="GO" id="GO:0055085">
    <property type="term" value="P:transmembrane transport"/>
    <property type="evidence" value="ECO:0007669"/>
    <property type="project" value="InterPro"/>
</dbReference>
<evidence type="ECO:0000256" key="2">
    <source>
        <dbReference type="ARBA" id="ARBA00022448"/>
    </source>
</evidence>
<keyword evidence="3" id="KW-1003">Cell membrane</keyword>
<feature type="transmembrane region" description="Helical" evidence="7">
    <location>
        <begin position="181"/>
        <end position="206"/>
    </location>
</feature>
<keyword evidence="2 7" id="KW-0813">Transport</keyword>